<dbReference type="InterPro" id="IPR025164">
    <property type="entry name" value="Toastrack_DUF4097"/>
</dbReference>
<evidence type="ECO:0000259" key="1">
    <source>
        <dbReference type="Pfam" id="PF13349"/>
    </source>
</evidence>
<accession>A0A367CBR9</accession>
<name>A0A367CBR9_9ENTE</name>
<dbReference type="AlphaFoldDB" id="A0A367CBR9"/>
<sequence length="284" mass="31070">MKLKHFLLAGIGLMVTGGLLAGVTYAYGAQKNLTWENGPKLIEMAQETQKISADKKIDRLEISTENQAVIIKRGLDFEVTTVHEKKSKPIISVKDNTLAIAGNEKERNTLISVEDDTAKIIITIPKNIVLSEIKIEGNNSPIELDEVKSKAISTNTYGGALTLTNIDADKLTADDKLGSIYINDATIQQMAVSTSDSQLSLEGLAASTKGKIDLQNSHLDLYEMEENNLDIQLSGDSHLEKNGEEITTESFGQKDKTLTITGQNSVVQILGDTESDYDDYNDYD</sequence>
<evidence type="ECO:0000313" key="3">
    <source>
        <dbReference type="Proteomes" id="UP000252797"/>
    </source>
</evidence>
<evidence type="ECO:0000313" key="2">
    <source>
        <dbReference type="EMBL" id="RCA09480.1"/>
    </source>
</evidence>
<dbReference type="Proteomes" id="UP000252797">
    <property type="component" value="Unassembled WGS sequence"/>
</dbReference>
<dbReference type="EMBL" id="LEPB01000008">
    <property type="protein sequence ID" value="RCA09480.1"/>
    <property type="molecule type" value="Genomic_DNA"/>
</dbReference>
<proteinExistence type="predicted"/>
<feature type="domain" description="DUF4097" evidence="1">
    <location>
        <begin position="57"/>
        <end position="234"/>
    </location>
</feature>
<organism evidence="2 3">
    <name type="scientific">Enterococcus durans</name>
    <dbReference type="NCBI Taxonomy" id="53345"/>
    <lineage>
        <taxon>Bacteria</taxon>
        <taxon>Bacillati</taxon>
        <taxon>Bacillota</taxon>
        <taxon>Bacilli</taxon>
        <taxon>Lactobacillales</taxon>
        <taxon>Enterococcaceae</taxon>
        <taxon>Enterococcus</taxon>
    </lineage>
</organism>
<reference evidence="2 3" key="1">
    <citation type="submission" date="2015-06" db="EMBL/GenBank/DDBJ databases">
        <title>The Genome Sequence of Enterococcus durans 4EA1.</title>
        <authorList>
            <consortium name="The Broad Institute Genomics Platform"/>
            <consortium name="The Broad Institute Genome Sequencing Center for Infectious Disease"/>
            <person name="Earl A.M."/>
            <person name="Van Tyne D."/>
            <person name="Lebreton F."/>
            <person name="Saavedra J.T."/>
            <person name="Gilmore M.S."/>
            <person name="Manson Mcguire A."/>
            <person name="Clock S."/>
            <person name="Crupain M."/>
            <person name="Rangan U."/>
            <person name="Young S."/>
            <person name="Abouelleil A."/>
            <person name="Cao P."/>
            <person name="Chapman S.B."/>
            <person name="Griggs A."/>
            <person name="Priest M."/>
            <person name="Shea T."/>
            <person name="Wortman J."/>
            <person name="Nusbaum C."/>
            <person name="Birren B."/>
        </authorList>
    </citation>
    <scope>NUCLEOTIDE SEQUENCE [LARGE SCALE GENOMIC DNA]</scope>
    <source>
        <strain evidence="2 3">4EA1</strain>
    </source>
</reference>
<dbReference type="Pfam" id="PF13349">
    <property type="entry name" value="DUF4097"/>
    <property type="match status" value="1"/>
</dbReference>
<comment type="caution">
    <text evidence="2">The sequence shown here is derived from an EMBL/GenBank/DDBJ whole genome shotgun (WGS) entry which is preliminary data.</text>
</comment>
<protein>
    <recommendedName>
        <fullName evidence="1">DUF4097 domain-containing protein</fullName>
    </recommendedName>
</protein>
<dbReference type="STRING" id="53345.LIU_13230"/>
<gene>
    <name evidence="2" type="ORF">EA71_03018</name>
</gene>
<dbReference type="RefSeq" id="WP_113846444.1">
    <property type="nucleotide sequence ID" value="NZ_LEPB01000008.1"/>
</dbReference>